<evidence type="ECO:0000256" key="5">
    <source>
        <dbReference type="PROSITE-ProRule" id="PRU00176"/>
    </source>
</evidence>
<dbReference type="Ensembl" id="ENSAMXT00000032401.1">
    <property type="protein sequence ID" value="ENSAMXP00000046620.1"/>
    <property type="gene ID" value="ENSAMXG00000043026.1"/>
</dbReference>
<evidence type="ECO:0000256" key="1">
    <source>
        <dbReference type="ARBA" id="ARBA00004123"/>
    </source>
</evidence>
<accession>A0A3B1JXS3</accession>
<name>A0A3B1JXS3_ASTMX</name>
<dbReference type="GO" id="GO:0003729">
    <property type="term" value="F:mRNA binding"/>
    <property type="evidence" value="ECO:0007669"/>
    <property type="project" value="TreeGrafter"/>
</dbReference>
<dbReference type="Gene3D" id="3.30.70.330">
    <property type="match status" value="1"/>
</dbReference>
<evidence type="ECO:0000313" key="8">
    <source>
        <dbReference type="Proteomes" id="UP000018467"/>
    </source>
</evidence>
<dbReference type="InterPro" id="IPR012677">
    <property type="entry name" value="Nucleotide-bd_a/b_plait_sf"/>
</dbReference>
<dbReference type="CDD" id="cd12413">
    <property type="entry name" value="RRM1_RBM28_like"/>
    <property type="match status" value="1"/>
</dbReference>
<evidence type="ECO:0000256" key="3">
    <source>
        <dbReference type="ARBA" id="ARBA00022884"/>
    </source>
</evidence>
<dbReference type="AlphaFoldDB" id="A0A3B1JXS3"/>
<comment type="subcellular location">
    <subcellularLocation>
        <location evidence="1">Nucleus</location>
    </subcellularLocation>
</comment>
<evidence type="ECO:0000313" key="7">
    <source>
        <dbReference type="Ensembl" id="ENSAMXP00000046620.1"/>
    </source>
</evidence>
<evidence type="ECO:0000256" key="4">
    <source>
        <dbReference type="ARBA" id="ARBA00023242"/>
    </source>
</evidence>
<protein>
    <recommendedName>
        <fullName evidence="6">RRM domain-containing protein</fullName>
    </recommendedName>
</protein>
<dbReference type="GO" id="GO:0005730">
    <property type="term" value="C:nucleolus"/>
    <property type="evidence" value="ECO:0007669"/>
    <property type="project" value="TreeGrafter"/>
</dbReference>
<reference evidence="8" key="1">
    <citation type="submission" date="2013-03" db="EMBL/GenBank/DDBJ databases">
        <authorList>
            <person name="Jeffery W."/>
            <person name="Warren W."/>
            <person name="Wilson R.K."/>
        </authorList>
    </citation>
    <scope>NUCLEOTIDE SEQUENCE</scope>
    <source>
        <strain evidence="8">female</strain>
    </source>
</reference>
<dbReference type="InterPro" id="IPR000504">
    <property type="entry name" value="RRM_dom"/>
</dbReference>
<dbReference type="PANTHER" id="PTHR48039:SF5">
    <property type="entry name" value="RNA-BINDING PROTEIN 28"/>
    <property type="match status" value="1"/>
</dbReference>
<reference evidence="7" key="4">
    <citation type="submission" date="2025-09" db="UniProtKB">
        <authorList>
            <consortium name="Ensembl"/>
        </authorList>
    </citation>
    <scope>IDENTIFICATION</scope>
</reference>
<proteinExistence type="predicted"/>
<dbReference type="Bgee" id="ENSAMXG00000043026">
    <property type="expression patterns" value="Expressed in zone of skin and 14 other cell types or tissues"/>
</dbReference>
<dbReference type="InParanoid" id="A0A3B1JXS3"/>
<feature type="domain" description="RRM" evidence="6">
    <location>
        <begin position="4"/>
        <end position="80"/>
    </location>
</feature>
<dbReference type="PANTHER" id="PTHR48039">
    <property type="entry name" value="RNA-BINDING MOTIF PROTEIN 14B"/>
    <property type="match status" value="1"/>
</dbReference>
<organism evidence="7 8">
    <name type="scientific">Astyanax mexicanus</name>
    <name type="common">Blind cave fish</name>
    <name type="synonym">Astyanax fasciatus mexicanus</name>
    <dbReference type="NCBI Taxonomy" id="7994"/>
    <lineage>
        <taxon>Eukaryota</taxon>
        <taxon>Metazoa</taxon>
        <taxon>Chordata</taxon>
        <taxon>Craniata</taxon>
        <taxon>Vertebrata</taxon>
        <taxon>Euteleostomi</taxon>
        <taxon>Actinopterygii</taxon>
        <taxon>Neopterygii</taxon>
        <taxon>Teleostei</taxon>
        <taxon>Ostariophysi</taxon>
        <taxon>Characiformes</taxon>
        <taxon>Characoidei</taxon>
        <taxon>Acestrorhamphidae</taxon>
        <taxon>Acestrorhamphinae</taxon>
        <taxon>Astyanax</taxon>
    </lineage>
</organism>
<keyword evidence="8" id="KW-1185">Reference proteome</keyword>
<dbReference type="Proteomes" id="UP000018467">
    <property type="component" value="Unassembled WGS sequence"/>
</dbReference>
<keyword evidence="2" id="KW-0677">Repeat</keyword>
<reference evidence="7" key="3">
    <citation type="submission" date="2025-08" db="UniProtKB">
        <authorList>
            <consortium name="Ensembl"/>
        </authorList>
    </citation>
    <scope>IDENTIFICATION</scope>
</reference>
<evidence type="ECO:0000256" key="2">
    <source>
        <dbReference type="ARBA" id="ARBA00022737"/>
    </source>
</evidence>
<dbReference type="SMART" id="SM00360">
    <property type="entry name" value="RRM"/>
    <property type="match status" value="1"/>
</dbReference>
<dbReference type="InterPro" id="IPR051945">
    <property type="entry name" value="RRM_MRD1_RNA_proc_ribogen"/>
</dbReference>
<dbReference type="PROSITE" id="PS50102">
    <property type="entry name" value="RRM"/>
    <property type="match status" value="1"/>
</dbReference>
<dbReference type="Pfam" id="PF00076">
    <property type="entry name" value="RRM_1"/>
    <property type="match status" value="1"/>
</dbReference>
<dbReference type="FunFam" id="3.30.70.330:FF:000315">
    <property type="entry name" value="RNA-binding motif protein 28"/>
    <property type="match status" value="1"/>
</dbReference>
<dbReference type="STRING" id="7994.ENSAMXP00000046620"/>
<reference evidence="8" key="2">
    <citation type="journal article" date="2014" name="Nat. Commun.">
        <title>The cavefish genome reveals candidate genes for eye loss.</title>
        <authorList>
            <person name="McGaugh S.E."/>
            <person name="Gross J.B."/>
            <person name="Aken B."/>
            <person name="Blin M."/>
            <person name="Borowsky R."/>
            <person name="Chalopin D."/>
            <person name="Hinaux H."/>
            <person name="Jeffery W.R."/>
            <person name="Keene A."/>
            <person name="Ma L."/>
            <person name="Minx P."/>
            <person name="Murphy D."/>
            <person name="O'Quin K.E."/>
            <person name="Retaux S."/>
            <person name="Rohner N."/>
            <person name="Searle S.M."/>
            <person name="Stahl B.A."/>
            <person name="Tabin C."/>
            <person name="Volff J.N."/>
            <person name="Yoshizawa M."/>
            <person name="Warren W.C."/>
        </authorList>
    </citation>
    <scope>NUCLEOTIDE SEQUENCE [LARGE SCALE GENOMIC DNA]</scope>
    <source>
        <strain evidence="8">female</strain>
    </source>
</reference>
<keyword evidence="3 5" id="KW-0694">RNA-binding</keyword>
<dbReference type="GeneTree" id="ENSGT00550000074976"/>
<dbReference type="InterPro" id="IPR035979">
    <property type="entry name" value="RBD_domain_sf"/>
</dbReference>
<keyword evidence="4" id="KW-0539">Nucleus</keyword>
<dbReference type="SUPFAM" id="SSF54928">
    <property type="entry name" value="RNA-binding domain, RBD"/>
    <property type="match status" value="1"/>
</dbReference>
<evidence type="ECO:0000259" key="6">
    <source>
        <dbReference type="PROSITE" id="PS50102"/>
    </source>
</evidence>
<sequence length="97" mass="10695">MASLTLFVSNLPASASSAGLEELFSEVGPVKRCFVVKDKGSEKCRGFGYVTYSMAEDAQRAQNEMKQYDGRKITVVPAKKKILKQKQGSKKGMHFCV</sequence>